<keyword evidence="5" id="KW-0862">Zinc</keyword>
<evidence type="ECO:0000256" key="7">
    <source>
        <dbReference type="PROSITE-ProRule" id="PRU01379"/>
    </source>
</evidence>
<dbReference type="PROSITE" id="PS52035">
    <property type="entry name" value="PEPTIDASE_M14"/>
    <property type="match status" value="1"/>
</dbReference>
<gene>
    <name evidence="9" type="ORF">IX38_00500</name>
</gene>
<comment type="cofactor">
    <cofactor evidence="1">
        <name>Zn(2+)</name>
        <dbReference type="ChEBI" id="CHEBI:29105"/>
    </cofactor>
</comment>
<protein>
    <recommendedName>
        <fullName evidence="8">Peptidase M14 domain-containing protein</fullName>
    </recommendedName>
</protein>
<dbReference type="OrthoDB" id="9808753at2"/>
<name>A0A085ZX68_9FLAO</name>
<evidence type="ECO:0000256" key="2">
    <source>
        <dbReference type="ARBA" id="ARBA00005988"/>
    </source>
</evidence>
<dbReference type="SMART" id="SM00631">
    <property type="entry name" value="Zn_pept"/>
    <property type="match status" value="1"/>
</dbReference>
<dbReference type="eggNOG" id="COG2866">
    <property type="taxonomic scope" value="Bacteria"/>
</dbReference>
<evidence type="ECO:0000313" key="9">
    <source>
        <dbReference type="EMBL" id="KFF09032.1"/>
    </source>
</evidence>
<evidence type="ECO:0000313" key="10">
    <source>
        <dbReference type="Proteomes" id="UP000028703"/>
    </source>
</evidence>
<keyword evidence="3" id="KW-0645">Protease</keyword>
<evidence type="ECO:0000256" key="1">
    <source>
        <dbReference type="ARBA" id="ARBA00001947"/>
    </source>
</evidence>
<dbReference type="PANTHER" id="PTHR11705:SF143">
    <property type="entry name" value="SLL0236 PROTEIN"/>
    <property type="match status" value="1"/>
</dbReference>
<accession>A0A085ZX68</accession>
<keyword evidence="4" id="KW-0378">Hydrolase</keyword>
<comment type="similarity">
    <text evidence="2 7">Belongs to the peptidase M14 family.</text>
</comment>
<dbReference type="GO" id="GO:0004181">
    <property type="term" value="F:metallocarboxypeptidase activity"/>
    <property type="evidence" value="ECO:0007669"/>
    <property type="project" value="InterPro"/>
</dbReference>
<evidence type="ECO:0000256" key="3">
    <source>
        <dbReference type="ARBA" id="ARBA00022670"/>
    </source>
</evidence>
<dbReference type="EMBL" id="JPRO01000001">
    <property type="protein sequence ID" value="KFF09032.1"/>
    <property type="molecule type" value="Genomic_DNA"/>
</dbReference>
<dbReference type="GO" id="GO:0008270">
    <property type="term" value="F:zinc ion binding"/>
    <property type="evidence" value="ECO:0007669"/>
    <property type="project" value="InterPro"/>
</dbReference>
<dbReference type="InterPro" id="IPR000834">
    <property type="entry name" value="Peptidase_M14"/>
</dbReference>
<dbReference type="CDD" id="cd00596">
    <property type="entry name" value="Peptidase_M14_like"/>
    <property type="match status" value="1"/>
</dbReference>
<dbReference type="GO" id="GO:0005615">
    <property type="term" value="C:extracellular space"/>
    <property type="evidence" value="ECO:0007669"/>
    <property type="project" value="TreeGrafter"/>
</dbReference>
<dbReference type="RefSeq" id="WP_034700847.1">
    <property type="nucleotide sequence ID" value="NZ_JPRO01000001.1"/>
</dbReference>
<dbReference type="STRING" id="421531.IX38_00500"/>
<evidence type="ECO:0000256" key="5">
    <source>
        <dbReference type="ARBA" id="ARBA00022833"/>
    </source>
</evidence>
<evidence type="ECO:0000259" key="8">
    <source>
        <dbReference type="PROSITE" id="PS52035"/>
    </source>
</evidence>
<proteinExistence type="inferred from homology"/>
<evidence type="ECO:0000256" key="6">
    <source>
        <dbReference type="ARBA" id="ARBA00023049"/>
    </source>
</evidence>
<dbReference type="Pfam" id="PF00246">
    <property type="entry name" value="Peptidase_M14"/>
    <property type="match status" value="1"/>
</dbReference>
<reference evidence="9 10" key="1">
    <citation type="submission" date="2014-07" db="EMBL/GenBank/DDBJ databases">
        <title>Genome of Chryseobacterium luteum DSM 18605.</title>
        <authorList>
            <person name="Stropko S.J."/>
            <person name="Pipes S.E."/>
            <person name="Newman J.D."/>
        </authorList>
    </citation>
    <scope>NUCLEOTIDE SEQUENCE [LARGE SCALE GENOMIC DNA]</scope>
    <source>
        <strain evidence="9 10">DSM 18605</strain>
    </source>
</reference>
<feature type="domain" description="Peptidase M14" evidence="8">
    <location>
        <begin position="419"/>
        <end position="727"/>
    </location>
</feature>
<sequence length="743" mass="83141">MKTKEDLKLYFENGDKPTQEQFWDWQDSYWHKSEMIPLHQIANIDALSVEGLLGNIKSGGVRDWVLGSYKAGEVVRHLGVLWKAKIDITSAVPGNNANWEVYFPFLKSPGIFTSHSTTLTINVVTNTVTLIGTSTNKIITNQGVFNIRAQSVDTSANPTYYAIVYNTLSTNARAVTIYNNAATPLEINDYVLFYVLNLNSTLQDVFGAKGYTLINTTGTIAYPIKPVSVADVLYNKIFSTWQESRTSDEKFWLSKAILDAEFYNVKDNTVVTLYGLGKNVTTTNSYLGFIYAETGKPALFLYADEFNNAFSMPYDPLLHSGVKTYYLRSGTKRESNTTIYGKVTIDWSQVPNQKRVVESNSGVINNSHLSRTSYQKSEVFNNPLGFVKFARSHSFNDYYSAPKLESYAGTDGSGIPKMPYQDCREWALKWDELVTNTPPGYSITKETLTTDVPTDTNTEGKLPIYGYTFSPNKLTAGDPTGNNAQTLPRIVLNCSIHGFEKTPSFVAYEFMKQVLTNWKSHPFLEYLRFNVEFVIIPFANPHGWNVGSGAGTRKNFNLVDLNRNFPTFWAGGGTSADSTYPGQAALSEIESQAIYTFMQEKITSNTIMGVDFHNFHGTPQADPKNYNMAWVVNLGSELGQSSANVLMKELSAKYKAKSLLIPQSDDYYIGQSNNYNGPGFSGSAMKSLGALYASTFEVCQNFRFNSAFKSHDSDAITFGLETFTNYLRVFLAEHLDEYNRIKP</sequence>
<dbReference type="Proteomes" id="UP000028703">
    <property type="component" value="Unassembled WGS sequence"/>
</dbReference>
<dbReference type="Gene3D" id="3.40.630.10">
    <property type="entry name" value="Zn peptidases"/>
    <property type="match status" value="1"/>
</dbReference>
<keyword evidence="10" id="KW-1185">Reference proteome</keyword>
<dbReference type="PANTHER" id="PTHR11705">
    <property type="entry name" value="PROTEASE FAMILY M14 CARBOXYPEPTIDASE A,B"/>
    <property type="match status" value="1"/>
</dbReference>
<dbReference type="SUPFAM" id="SSF53187">
    <property type="entry name" value="Zn-dependent exopeptidases"/>
    <property type="match status" value="1"/>
</dbReference>
<keyword evidence="6" id="KW-0482">Metalloprotease</keyword>
<dbReference type="AlphaFoldDB" id="A0A085ZX68"/>
<evidence type="ECO:0000256" key="4">
    <source>
        <dbReference type="ARBA" id="ARBA00022801"/>
    </source>
</evidence>
<feature type="active site" description="Proton donor/acceptor" evidence="7">
    <location>
        <position position="697"/>
    </location>
</feature>
<comment type="caution">
    <text evidence="9">The sequence shown here is derived from an EMBL/GenBank/DDBJ whole genome shotgun (WGS) entry which is preliminary data.</text>
</comment>
<organism evidence="9 10">
    <name type="scientific">Chryseobacterium luteum</name>
    <dbReference type="NCBI Taxonomy" id="421531"/>
    <lineage>
        <taxon>Bacteria</taxon>
        <taxon>Pseudomonadati</taxon>
        <taxon>Bacteroidota</taxon>
        <taxon>Flavobacteriia</taxon>
        <taxon>Flavobacteriales</taxon>
        <taxon>Weeksellaceae</taxon>
        <taxon>Chryseobacterium group</taxon>
        <taxon>Chryseobacterium</taxon>
    </lineage>
</organism>
<dbReference type="GO" id="GO:0006508">
    <property type="term" value="P:proteolysis"/>
    <property type="evidence" value="ECO:0007669"/>
    <property type="project" value="UniProtKB-KW"/>
</dbReference>